<accession>A0A8S1J6S0</accession>
<feature type="region of interest" description="Disordered" evidence="1">
    <location>
        <begin position="1"/>
        <end position="159"/>
    </location>
</feature>
<dbReference type="Proteomes" id="UP000708148">
    <property type="component" value="Unassembled WGS sequence"/>
</dbReference>
<reference evidence="2" key="1">
    <citation type="submission" date="2020-12" db="EMBL/GenBank/DDBJ databases">
        <authorList>
            <person name="Iha C."/>
        </authorList>
    </citation>
    <scope>NUCLEOTIDE SEQUENCE</scope>
</reference>
<proteinExistence type="predicted"/>
<protein>
    <submittedName>
        <fullName evidence="2">Uncharacterized protein</fullName>
    </submittedName>
</protein>
<feature type="compositionally biased region" description="Basic and acidic residues" evidence="1">
    <location>
        <begin position="1"/>
        <end position="16"/>
    </location>
</feature>
<evidence type="ECO:0000313" key="2">
    <source>
        <dbReference type="EMBL" id="CAD7701926.1"/>
    </source>
</evidence>
<comment type="caution">
    <text evidence="2">The sequence shown here is derived from an EMBL/GenBank/DDBJ whole genome shotgun (WGS) entry which is preliminary data.</text>
</comment>
<dbReference type="EMBL" id="CAJHUC010001660">
    <property type="protein sequence ID" value="CAD7701926.1"/>
    <property type="molecule type" value="Genomic_DNA"/>
</dbReference>
<sequence>MHQHYVQDERPKKDYSLKPGQTLHVQVPKHSSPVSTGSLSEKLPAGPMPVVSTSGTGALKITPPPAPPGPRTSQPPLSARGEAPPLLGDDGEDAVGRPAGGSEQAVPKDGTGDGSSHGLPVIPTDPDEGEDGRAAGGGAEATPGGAQAGGEDDWGDFVG</sequence>
<name>A0A8S1J6S0_9CHLO</name>
<keyword evidence="3" id="KW-1185">Reference proteome</keyword>
<gene>
    <name evidence="2" type="ORF">OSTQU699_LOCUS7283</name>
</gene>
<evidence type="ECO:0000256" key="1">
    <source>
        <dbReference type="SAM" id="MobiDB-lite"/>
    </source>
</evidence>
<organism evidence="2 3">
    <name type="scientific">Ostreobium quekettii</name>
    <dbReference type="NCBI Taxonomy" id="121088"/>
    <lineage>
        <taxon>Eukaryota</taxon>
        <taxon>Viridiplantae</taxon>
        <taxon>Chlorophyta</taxon>
        <taxon>core chlorophytes</taxon>
        <taxon>Ulvophyceae</taxon>
        <taxon>TCBD clade</taxon>
        <taxon>Bryopsidales</taxon>
        <taxon>Ostreobineae</taxon>
        <taxon>Ostreobiaceae</taxon>
        <taxon>Ostreobium</taxon>
    </lineage>
</organism>
<dbReference type="AlphaFoldDB" id="A0A8S1J6S0"/>
<feature type="compositionally biased region" description="Acidic residues" evidence="1">
    <location>
        <begin position="150"/>
        <end position="159"/>
    </location>
</feature>
<evidence type="ECO:0000313" key="3">
    <source>
        <dbReference type="Proteomes" id="UP000708148"/>
    </source>
</evidence>